<dbReference type="GO" id="GO:0005737">
    <property type="term" value="C:cytoplasm"/>
    <property type="evidence" value="ECO:0007669"/>
    <property type="project" value="UniProtKB-SubCell"/>
</dbReference>
<accession>A0A914RQW6</accession>
<protein>
    <recommendedName>
        <fullName evidence="1">Nuclear nucleic acid-binding protein C1D</fullName>
    </recommendedName>
</protein>
<dbReference type="GO" id="GO:0010468">
    <property type="term" value="P:regulation of gene expression"/>
    <property type="evidence" value="ECO:0007669"/>
    <property type="project" value="TreeGrafter"/>
</dbReference>
<dbReference type="GO" id="GO:0005730">
    <property type="term" value="C:nucleolus"/>
    <property type="evidence" value="ECO:0007669"/>
    <property type="project" value="UniProtKB-SubCell"/>
</dbReference>
<dbReference type="WBParaSite" id="PEQ_0000721801-mRNA-1">
    <property type="protein sequence ID" value="PEQ_0000721801-mRNA-1"/>
    <property type="gene ID" value="PEQ_0000721801"/>
</dbReference>
<evidence type="ECO:0000256" key="1">
    <source>
        <dbReference type="RuleBase" id="RU368003"/>
    </source>
</evidence>
<evidence type="ECO:0000313" key="3">
    <source>
        <dbReference type="WBParaSite" id="PEQ_0000721801-mRNA-1"/>
    </source>
</evidence>
<dbReference type="GO" id="GO:0000178">
    <property type="term" value="C:exosome (RNase complex)"/>
    <property type="evidence" value="ECO:0007669"/>
    <property type="project" value="TreeGrafter"/>
</dbReference>
<keyword evidence="1" id="KW-0698">rRNA processing</keyword>
<dbReference type="GO" id="GO:0000460">
    <property type="term" value="P:maturation of 5.8S rRNA"/>
    <property type="evidence" value="ECO:0007669"/>
    <property type="project" value="TreeGrafter"/>
</dbReference>
<evidence type="ECO:0000313" key="2">
    <source>
        <dbReference type="Proteomes" id="UP000887564"/>
    </source>
</evidence>
<keyword evidence="1" id="KW-0539">Nucleus</keyword>
<comment type="function">
    <text evidence="1">Plays a role in the recruitment of the exosome to pre-rRNA to mediate the 3'-5' end processing of the 5.8S rRNA.</text>
</comment>
<organism evidence="2 3">
    <name type="scientific">Parascaris equorum</name>
    <name type="common">Equine roundworm</name>
    <dbReference type="NCBI Taxonomy" id="6256"/>
    <lineage>
        <taxon>Eukaryota</taxon>
        <taxon>Metazoa</taxon>
        <taxon>Ecdysozoa</taxon>
        <taxon>Nematoda</taxon>
        <taxon>Chromadorea</taxon>
        <taxon>Rhabditida</taxon>
        <taxon>Spirurina</taxon>
        <taxon>Ascaridomorpha</taxon>
        <taxon>Ascaridoidea</taxon>
        <taxon>Ascarididae</taxon>
        <taxon>Parascaris</taxon>
    </lineage>
</organism>
<name>A0A914RQW6_PAREQ</name>
<reference evidence="3" key="1">
    <citation type="submission" date="2022-11" db="UniProtKB">
        <authorList>
            <consortium name="WormBaseParasite"/>
        </authorList>
    </citation>
    <scope>IDENTIFICATION</scope>
</reference>
<comment type="subcellular location">
    <subcellularLocation>
        <location evidence="1">Cytoplasm</location>
    </subcellularLocation>
    <subcellularLocation>
        <location evidence="1">Nucleus</location>
        <location evidence="1">Nucleolus</location>
    </subcellularLocation>
    <subcellularLocation>
        <location evidence="1">Nucleus</location>
    </subcellularLocation>
</comment>
<dbReference type="PANTHER" id="PTHR15341">
    <property type="entry name" value="SUN-COR STEROID HORMONE RECEPTOR CO-REPRESSOR"/>
    <property type="match status" value="1"/>
</dbReference>
<comment type="similarity">
    <text evidence="1">Belongs to the C1D family.</text>
</comment>
<keyword evidence="1" id="KW-0963">Cytoplasm</keyword>
<dbReference type="Proteomes" id="UP000887564">
    <property type="component" value="Unplaced"/>
</dbReference>
<sequence length="104" mass="11871">MSESIPAEVVDQLRRFNETLAVVEDALQCALSTPFEAYTQARTKQCMERLKEIEDRASAPRLNRRAASNFVRNALWEVPQRTPSVSSYYDICANLPCWEGLFVT</sequence>
<comment type="subunit">
    <text evidence="1">Monomer and homodimer.</text>
</comment>
<dbReference type="InterPro" id="IPR011082">
    <property type="entry name" value="Exosome-assoc_fac/DNA_repair"/>
</dbReference>
<keyword evidence="2" id="KW-1185">Reference proteome</keyword>
<dbReference type="PANTHER" id="PTHR15341:SF3">
    <property type="entry name" value="NUCLEAR NUCLEIC ACID-BINDING PROTEIN C1D"/>
    <property type="match status" value="1"/>
</dbReference>
<dbReference type="AlphaFoldDB" id="A0A914RQW6"/>
<keyword evidence="1" id="KW-0238">DNA-binding</keyword>
<keyword evidence="1" id="KW-0694">RNA-binding</keyword>
<dbReference type="GO" id="GO:0003677">
    <property type="term" value="F:DNA binding"/>
    <property type="evidence" value="ECO:0007669"/>
    <property type="project" value="UniProtKB-KW"/>
</dbReference>
<dbReference type="GO" id="GO:0003723">
    <property type="term" value="F:RNA binding"/>
    <property type="evidence" value="ECO:0007669"/>
    <property type="project" value="UniProtKB-UniRule"/>
</dbReference>
<proteinExistence type="inferred from homology"/>